<dbReference type="Gene3D" id="3.20.120.10">
    <property type="entry name" value="Hydrophobin"/>
    <property type="match status" value="1"/>
</dbReference>
<sequence>MDRCSGPGSMTIFFVLSDRNSRGRLEFNYKSRLISWLCSLFLLPSIISIYQQPPVFQSNTHSNILQSSGFLPNFKMQLSTLILSVMASLAMAVPTNTGGGGGGGGGDGGGGDGGGGDGGGGDGGGSSDYDPCTATALINAQAQCCSADVGGVADLTCKTVPETPKSADDFKSICAESGQTAMCCTLSVLGVSLLCATPIGV</sequence>
<keyword evidence="3" id="KW-1015">Disulfide bond</keyword>
<reference evidence="5" key="1">
    <citation type="submission" date="2023-06" db="EMBL/GenBank/DDBJ databases">
        <authorList>
            <person name="Noh H."/>
        </authorList>
    </citation>
    <scope>NUCLEOTIDE SEQUENCE</scope>
    <source>
        <strain evidence="5">DUCC20226</strain>
    </source>
</reference>
<dbReference type="AlphaFoldDB" id="A0AAD9S5N4"/>
<dbReference type="SUPFAM" id="SSF101751">
    <property type="entry name" value="Hydrophobin II, HfbII"/>
    <property type="match status" value="1"/>
</dbReference>
<dbReference type="InterPro" id="IPR036686">
    <property type="entry name" value="Class_II_Hydrophobin_sf"/>
</dbReference>
<feature type="region of interest" description="Disordered" evidence="4">
    <location>
        <begin position="100"/>
        <end position="122"/>
    </location>
</feature>
<evidence type="ECO:0008006" key="7">
    <source>
        <dbReference type="Google" id="ProtNLM"/>
    </source>
</evidence>
<evidence type="ECO:0000313" key="6">
    <source>
        <dbReference type="Proteomes" id="UP001265746"/>
    </source>
</evidence>
<dbReference type="InterPro" id="IPR010636">
    <property type="entry name" value="Class_II_hydrophobin"/>
</dbReference>
<evidence type="ECO:0000256" key="1">
    <source>
        <dbReference type="ARBA" id="ARBA00004196"/>
    </source>
</evidence>
<accession>A0AAD9S5N4</accession>
<dbReference type="EMBL" id="JAUJFL010000007">
    <property type="protein sequence ID" value="KAK2599801.1"/>
    <property type="molecule type" value="Genomic_DNA"/>
</dbReference>
<evidence type="ECO:0000313" key="5">
    <source>
        <dbReference type="EMBL" id="KAK2599801.1"/>
    </source>
</evidence>
<comment type="subcellular location">
    <subcellularLocation>
        <location evidence="1">Cell envelope</location>
    </subcellularLocation>
</comment>
<organism evidence="5 6">
    <name type="scientific">Phomopsis amygdali</name>
    <name type="common">Fusicoccum amygdali</name>
    <dbReference type="NCBI Taxonomy" id="1214568"/>
    <lineage>
        <taxon>Eukaryota</taxon>
        <taxon>Fungi</taxon>
        <taxon>Dikarya</taxon>
        <taxon>Ascomycota</taxon>
        <taxon>Pezizomycotina</taxon>
        <taxon>Sordariomycetes</taxon>
        <taxon>Sordariomycetidae</taxon>
        <taxon>Diaporthales</taxon>
        <taxon>Diaporthaceae</taxon>
        <taxon>Diaporthe</taxon>
    </lineage>
</organism>
<dbReference type="GO" id="GO:0005576">
    <property type="term" value="C:extracellular region"/>
    <property type="evidence" value="ECO:0007669"/>
    <property type="project" value="InterPro"/>
</dbReference>
<name>A0AAD9S5N4_PHOAM</name>
<protein>
    <recommendedName>
        <fullName evidence="7">Cryparin</fullName>
    </recommendedName>
</protein>
<evidence type="ECO:0000256" key="3">
    <source>
        <dbReference type="ARBA" id="ARBA00023157"/>
    </source>
</evidence>
<dbReference type="PANTHER" id="PTHR42341">
    <property type="entry name" value="HYDROPHOBIN"/>
    <property type="match status" value="1"/>
</dbReference>
<dbReference type="PANTHER" id="PTHR42341:SF1">
    <property type="entry name" value="HYDROPHOBIN"/>
    <property type="match status" value="1"/>
</dbReference>
<keyword evidence="6" id="KW-1185">Reference proteome</keyword>
<proteinExistence type="inferred from homology"/>
<comment type="caution">
    <text evidence="5">The sequence shown here is derived from an EMBL/GenBank/DDBJ whole genome shotgun (WGS) entry which is preliminary data.</text>
</comment>
<evidence type="ECO:0000256" key="2">
    <source>
        <dbReference type="ARBA" id="ARBA00009576"/>
    </source>
</evidence>
<gene>
    <name evidence="5" type="ORF">N8I77_011525</name>
</gene>
<evidence type="ECO:0000256" key="4">
    <source>
        <dbReference type="SAM" id="MobiDB-lite"/>
    </source>
</evidence>
<comment type="similarity">
    <text evidence="2">Belongs to the cerato-ulmin hydrophobin family.</text>
</comment>
<dbReference type="CDD" id="cd23508">
    <property type="entry name" value="hydrophobin_II"/>
    <property type="match status" value="1"/>
</dbReference>
<dbReference type="Proteomes" id="UP001265746">
    <property type="component" value="Unassembled WGS sequence"/>
</dbReference>
<dbReference type="Pfam" id="PF06766">
    <property type="entry name" value="Hydrophobin_2"/>
    <property type="match status" value="1"/>
</dbReference>